<dbReference type="Pfam" id="PF01328">
    <property type="entry name" value="Peroxidase_2"/>
    <property type="match status" value="1"/>
</dbReference>
<keyword evidence="6" id="KW-0408">Iron</keyword>
<keyword evidence="5" id="KW-0560">Oxidoreductase</keyword>
<evidence type="ECO:0000256" key="2">
    <source>
        <dbReference type="ARBA" id="ARBA00022559"/>
    </source>
</evidence>
<evidence type="ECO:0000256" key="5">
    <source>
        <dbReference type="ARBA" id="ARBA00023002"/>
    </source>
</evidence>
<comment type="cofactor">
    <cofactor evidence="1">
        <name>heme b</name>
        <dbReference type="ChEBI" id="CHEBI:60344"/>
    </cofactor>
</comment>
<dbReference type="InParanoid" id="A0A067N0R0"/>
<dbReference type="InterPro" id="IPR000028">
    <property type="entry name" value="Chloroperoxidase"/>
</dbReference>
<dbReference type="PANTHER" id="PTHR33577:SF9">
    <property type="entry name" value="PEROXIDASE STCC"/>
    <property type="match status" value="1"/>
</dbReference>
<gene>
    <name evidence="10" type="ORF">BOTBODRAFT_26034</name>
</gene>
<protein>
    <recommendedName>
        <fullName evidence="9">Heme haloperoxidase family profile domain-containing protein</fullName>
    </recommendedName>
</protein>
<dbReference type="Proteomes" id="UP000027195">
    <property type="component" value="Unassembled WGS sequence"/>
</dbReference>
<keyword evidence="3" id="KW-0349">Heme</keyword>
<keyword evidence="4" id="KW-0479">Metal-binding</keyword>
<keyword evidence="11" id="KW-1185">Reference proteome</keyword>
<proteinExistence type="inferred from homology"/>
<reference evidence="11" key="1">
    <citation type="journal article" date="2014" name="Proc. Natl. Acad. Sci. U.S.A.">
        <title>Extensive sampling of basidiomycete genomes demonstrates inadequacy of the white-rot/brown-rot paradigm for wood decay fungi.</title>
        <authorList>
            <person name="Riley R."/>
            <person name="Salamov A.A."/>
            <person name="Brown D.W."/>
            <person name="Nagy L.G."/>
            <person name="Floudas D."/>
            <person name="Held B.W."/>
            <person name="Levasseur A."/>
            <person name="Lombard V."/>
            <person name="Morin E."/>
            <person name="Otillar R."/>
            <person name="Lindquist E.A."/>
            <person name="Sun H."/>
            <person name="LaButti K.M."/>
            <person name="Schmutz J."/>
            <person name="Jabbour D."/>
            <person name="Luo H."/>
            <person name="Baker S.E."/>
            <person name="Pisabarro A.G."/>
            <person name="Walton J.D."/>
            <person name="Blanchette R.A."/>
            <person name="Henrissat B."/>
            <person name="Martin F."/>
            <person name="Cullen D."/>
            <person name="Hibbett D.S."/>
            <person name="Grigoriev I.V."/>
        </authorList>
    </citation>
    <scope>NUCLEOTIDE SEQUENCE [LARGE SCALE GENOMIC DNA]</scope>
    <source>
        <strain evidence="11">FD-172 SS1</strain>
    </source>
</reference>
<evidence type="ECO:0000256" key="8">
    <source>
        <dbReference type="SAM" id="SignalP"/>
    </source>
</evidence>
<dbReference type="PROSITE" id="PS51405">
    <property type="entry name" value="HEME_HALOPEROXIDASE"/>
    <property type="match status" value="1"/>
</dbReference>
<dbReference type="InterPro" id="IPR036851">
    <property type="entry name" value="Chloroperoxidase-like_sf"/>
</dbReference>
<feature type="signal peptide" evidence="8">
    <location>
        <begin position="1"/>
        <end position="21"/>
    </location>
</feature>
<dbReference type="GO" id="GO:0046872">
    <property type="term" value="F:metal ion binding"/>
    <property type="evidence" value="ECO:0007669"/>
    <property type="project" value="UniProtKB-KW"/>
</dbReference>
<evidence type="ECO:0000313" key="10">
    <source>
        <dbReference type="EMBL" id="KDQ21598.1"/>
    </source>
</evidence>
<evidence type="ECO:0000259" key="9">
    <source>
        <dbReference type="PROSITE" id="PS51405"/>
    </source>
</evidence>
<evidence type="ECO:0000256" key="7">
    <source>
        <dbReference type="ARBA" id="ARBA00025795"/>
    </source>
</evidence>
<dbReference type="PANTHER" id="PTHR33577">
    <property type="entry name" value="STERIGMATOCYSTIN BIOSYNTHESIS PEROXIDASE STCC-RELATED"/>
    <property type="match status" value="1"/>
</dbReference>
<dbReference type="OrthoDB" id="407298at2759"/>
<evidence type="ECO:0000256" key="3">
    <source>
        <dbReference type="ARBA" id="ARBA00022617"/>
    </source>
</evidence>
<name>A0A067N0R0_BOTB1</name>
<feature type="domain" description="Heme haloperoxidase family profile" evidence="9">
    <location>
        <begin position="33"/>
        <end position="234"/>
    </location>
</feature>
<evidence type="ECO:0000313" key="11">
    <source>
        <dbReference type="Proteomes" id="UP000027195"/>
    </source>
</evidence>
<dbReference type="SUPFAM" id="SSF47571">
    <property type="entry name" value="Cloroperoxidase"/>
    <property type="match status" value="1"/>
</dbReference>
<comment type="similarity">
    <text evidence="7">Belongs to the chloroperoxidase family.</text>
</comment>
<evidence type="ECO:0000256" key="4">
    <source>
        <dbReference type="ARBA" id="ARBA00022723"/>
    </source>
</evidence>
<sequence>MRATVLSTLAAACSVVVGAAARAIPSPFFSILLEHPYIPPFGDARRSPCPALNSMANHGFLPRDGKNLDLATLVKAQHDVFNFSVELATSIATAGLMLCGSNGTLNLNDLDAHNVIEHDASLTRADAATGDDHTIVPWIVEEVLSYSSDGEVMTLDDFARARVAREAHLPDARLNGTSYVVAASTESVFSHHAFLDESGRGARVEDLRTWYLEERLPYDWAPPAHELGLEEVTKAAADFAKLVDTYR</sequence>
<keyword evidence="2" id="KW-0575">Peroxidase</keyword>
<dbReference type="GO" id="GO:0004601">
    <property type="term" value="F:peroxidase activity"/>
    <property type="evidence" value="ECO:0007669"/>
    <property type="project" value="UniProtKB-KW"/>
</dbReference>
<feature type="chain" id="PRO_5001645194" description="Heme haloperoxidase family profile domain-containing protein" evidence="8">
    <location>
        <begin position="22"/>
        <end position="247"/>
    </location>
</feature>
<dbReference type="AlphaFoldDB" id="A0A067N0R0"/>
<accession>A0A067N0R0</accession>
<dbReference type="EMBL" id="KL198016">
    <property type="protein sequence ID" value="KDQ21598.1"/>
    <property type="molecule type" value="Genomic_DNA"/>
</dbReference>
<dbReference type="HOGENOM" id="CLU_050230_5_1_1"/>
<evidence type="ECO:0000256" key="1">
    <source>
        <dbReference type="ARBA" id="ARBA00001970"/>
    </source>
</evidence>
<keyword evidence="8" id="KW-0732">Signal</keyword>
<organism evidence="10 11">
    <name type="scientific">Botryobasidium botryosum (strain FD-172 SS1)</name>
    <dbReference type="NCBI Taxonomy" id="930990"/>
    <lineage>
        <taxon>Eukaryota</taxon>
        <taxon>Fungi</taxon>
        <taxon>Dikarya</taxon>
        <taxon>Basidiomycota</taxon>
        <taxon>Agaricomycotina</taxon>
        <taxon>Agaricomycetes</taxon>
        <taxon>Cantharellales</taxon>
        <taxon>Botryobasidiaceae</taxon>
        <taxon>Botryobasidium</taxon>
    </lineage>
</organism>
<dbReference type="Gene3D" id="1.10.489.10">
    <property type="entry name" value="Chloroperoxidase-like"/>
    <property type="match status" value="1"/>
</dbReference>
<evidence type="ECO:0000256" key="6">
    <source>
        <dbReference type="ARBA" id="ARBA00023004"/>
    </source>
</evidence>
<dbReference type="STRING" id="930990.A0A067N0R0"/>